<dbReference type="InterPro" id="IPR003439">
    <property type="entry name" value="ABC_transporter-like_ATP-bd"/>
</dbReference>
<dbReference type="PANTHER" id="PTHR24220">
    <property type="entry name" value="IMPORT ATP-BINDING PROTEIN"/>
    <property type="match status" value="1"/>
</dbReference>
<dbReference type="PROSITE" id="PS00211">
    <property type="entry name" value="ABC_TRANSPORTER_1"/>
    <property type="match status" value="1"/>
</dbReference>
<evidence type="ECO:0000313" key="5">
    <source>
        <dbReference type="EMBL" id="MCB7385918.1"/>
    </source>
</evidence>
<evidence type="ECO:0000259" key="4">
    <source>
        <dbReference type="PROSITE" id="PS50893"/>
    </source>
</evidence>
<evidence type="ECO:0000256" key="3">
    <source>
        <dbReference type="ARBA" id="ARBA00022840"/>
    </source>
</evidence>
<dbReference type="SMART" id="SM00382">
    <property type="entry name" value="AAA"/>
    <property type="match status" value="1"/>
</dbReference>
<keyword evidence="6" id="KW-1185">Reference proteome</keyword>
<dbReference type="InterPro" id="IPR027417">
    <property type="entry name" value="P-loop_NTPase"/>
</dbReference>
<dbReference type="RefSeq" id="WP_227183200.1">
    <property type="nucleotide sequence ID" value="NZ_JAJCIQ010000001.1"/>
</dbReference>
<dbReference type="Proteomes" id="UP001299546">
    <property type="component" value="Unassembled WGS sequence"/>
</dbReference>
<evidence type="ECO:0000313" key="6">
    <source>
        <dbReference type="Proteomes" id="UP001299546"/>
    </source>
</evidence>
<feature type="domain" description="ABC transporter" evidence="4">
    <location>
        <begin position="6"/>
        <end position="229"/>
    </location>
</feature>
<reference evidence="5 6" key="1">
    <citation type="submission" date="2021-10" db="EMBL/GenBank/DDBJ databases">
        <title>Collection of gut derived symbiotic bacterial strains cultured from healthy donors.</title>
        <authorList>
            <person name="Lin H."/>
            <person name="Littmann E."/>
            <person name="Kohout C."/>
            <person name="Pamer E.G."/>
        </authorList>
    </citation>
    <scope>NUCLEOTIDE SEQUENCE [LARGE SCALE GENOMIC DNA]</scope>
    <source>
        <strain evidence="5 6">DFI.1.165</strain>
    </source>
</reference>
<dbReference type="PROSITE" id="PS50893">
    <property type="entry name" value="ABC_TRANSPORTER_2"/>
    <property type="match status" value="1"/>
</dbReference>
<protein>
    <submittedName>
        <fullName evidence="5">ABC transporter ATP-binding protein</fullName>
    </submittedName>
</protein>
<dbReference type="Gene3D" id="3.40.50.300">
    <property type="entry name" value="P-loop containing nucleotide triphosphate hydrolases"/>
    <property type="match status" value="1"/>
</dbReference>
<keyword evidence="1" id="KW-0813">Transport</keyword>
<name>A0ABS8DBY1_9FIRM</name>
<gene>
    <name evidence="5" type="ORF">LIZ65_01345</name>
</gene>
<organism evidence="5 6">
    <name type="scientific">Bariatricus massiliensis</name>
    <dbReference type="NCBI Taxonomy" id="1745713"/>
    <lineage>
        <taxon>Bacteria</taxon>
        <taxon>Bacillati</taxon>
        <taxon>Bacillota</taxon>
        <taxon>Clostridia</taxon>
        <taxon>Lachnospirales</taxon>
        <taxon>Lachnospiraceae</taxon>
        <taxon>Bariatricus</taxon>
    </lineage>
</organism>
<sequence>MESMIVRTERLKKYYRLGAGTVKALDGIDFCVKEGEFVAVTGKSGSGKTTLLQMLGGLDRPTSGTVHVDGKNLAEMSKDSLTVFRRRKVGFIFQNYNLVPDLTVYENVVFPIELDGAYIDRDYIERILFMLKLQKKTEALPHMISGGEQQRAAIARALATKPSIILADEPTGNLDTVASHDVLGLLKMAAEEFRQTIVLITHDQDIAQMADRIVRIEDGRIVKGCGMDAGE</sequence>
<dbReference type="InterPro" id="IPR003593">
    <property type="entry name" value="AAA+_ATPase"/>
</dbReference>
<dbReference type="InterPro" id="IPR015854">
    <property type="entry name" value="ABC_transpr_LolD-like"/>
</dbReference>
<keyword evidence="2" id="KW-0547">Nucleotide-binding</keyword>
<dbReference type="InterPro" id="IPR017911">
    <property type="entry name" value="MacB-like_ATP-bd"/>
</dbReference>
<dbReference type="InterPro" id="IPR017871">
    <property type="entry name" value="ABC_transporter-like_CS"/>
</dbReference>
<dbReference type="GO" id="GO:0005524">
    <property type="term" value="F:ATP binding"/>
    <property type="evidence" value="ECO:0007669"/>
    <property type="project" value="UniProtKB-KW"/>
</dbReference>
<comment type="caution">
    <text evidence="5">The sequence shown here is derived from an EMBL/GenBank/DDBJ whole genome shotgun (WGS) entry which is preliminary data.</text>
</comment>
<keyword evidence="3 5" id="KW-0067">ATP-binding</keyword>
<dbReference type="CDD" id="cd03255">
    <property type="entry name" value="ABC_MJ0796_LolCDE_FtsE"/>
    <property type="match status" value="1"/>
</dbReference>
<dbReference type="Pfam" id="PF00005">
    <property type="entry name" value="ABC_tran"/>
    <property type="match status" value="1"/>
</dbReference>
<evidence type="ECO:0000256" key="1">
    <source>
        <dbReference type="ARBA" id="ARBA00022448"/>
    </source>
</evidence>
<accession>A0ABS8DBY1</accession>
<evidence type="ECO:0000256" key="2">
    <source>
        <dbReference type="ARBA" id="ARBA00022741"/>
    </source>
</evidence>
<dbReference type="EMBL" id="JAJCIS010000001">
    <property type="protein sequence ID" value="MCB7385918.1"/>
    <property type="molecule type" value="Genomic_DNA"/>
</dbReference>
<dbReference type="SUPFAM" id="SSF52540">
    <property type="entry name" value="P-loop containing nucleoside triphosphate hydrolases"/>
    <property type="match status" value="1"/>
</dbReference>
<proteinExistence type="predicted"/>